<gene>
    <name evidence="11" type="ORF">BDZ31_004641</name>
</gene>
<comment type="subcellular location">
    <subcellularLocation>
        <location evidence="1">Cell membrane</location>
        <topology evidence="1">Multi-pass membrane protein</topology>
    </subcellularLocation>
</comment>
<dbReference type="Pfam" id="PF00999">
    <property type="entry name" value="Na_H_Exchanger"/>
    <property type="match status" value="1"/>
</dbReference>
<feature type="transmembrane region" description="Helical" evidence="9">
    <location>
        <begin position="363"/>
        <end position="382"/>
    </location>
</feature>
<evidence type="ECO:0000313" key="11">
    <source>
        <dbReference type="EMBL" id="MBB4665022.1"/>
    </source>
</evidence>
<comment type="caution">
    <text evidence="11">The sequence shown here is derived from an EMBL/GenBank/DDBJ whole genome shotgun (WGS) entry which is preliminary data.</text>
</comment>
<name>A0A840IJ38_9ACTN</name>
<feature type="transmembrane region" description="Helical" evidence="9">
    <location>
        <begin position="187"/>
        <end position="208"/>
    </location>
</feature>
<dbReference type="AlphaFoldDB" id="A0A840IJ38"/>
<evidence type="ECO:0000259" key="10">
    <source>
        <dbReference type="Pfam" id="PF00999"/>
    </source>
</evidence>
<dbReference type="InterPro" id="IPR006153">
    <property type="entry name" value="Cation/H_exchanger_TM"/>
</dbReference>
<accession>A0A840IJ38</accession>
<dbReference type="GO" id="GO:0015297">
    <property type="term" value="F:antiporter activity"/>
    <property type="evidence" value="ECO:0007669"/>
    <property type="project" value="UniProtKB-KW"/>
</dbReference>
<protein>
    <submittedName>
        <fullName evidence="11">NhaP-type Na+/H+ or K+/H+ antiporter</fullName>
    </submittedName>
</protein>
<keyword evidence="6 9" id="KW-1133">Transmembrane helix</keyword>
<feature type="transmembrane region" description="Helical" evidence="9">
    <location>
        <begin position="330"/>
        <end position="351"/>
    </location>
</feature>
<evidence type="ECO:0000256" key="3">
    <source>
        <dbReference type="ARBA" id="ARBA00022449"/>
    </source>
</evidence>
<evidence type="ECO:0000256" key="9">
    <source>
        <dbReference type="SAM" id="Phobius"/>
    </source>
</evidence>
<feature type="transmembrane region" description="Helical" evidence="9">
    <location>
        <begin position="114"/>
        <end position="135"/>
    </location>
</feature>
<feature type="transmembrane region" description="Helical" evidence="9">
    <location>
        <begin position="295"/>
        <end position="318"/>
    </location>
</feature>
<dbReference type="GO" id="GO:1902600">
    <property type="term" value="P:proton transmembrane transport"/>
    <property type="evidence" value="ECO:0007669"/>
    <property type="project" value="InterPro"/>
</dbReference>
<feature type="transmembrane region" description="Helical" evidence="9">
    <location>
        <begin position="52"/>
        <end position="76"/>
    </location>
</feature>
<keyword evidence="4" id="KW-1003">Cell membrane</keyword>
<keyword evidence="3" id="KW-0050">Antiport</keyword>
<feature type="transmembrane region" description="Helical" evidence="9">
    <location>
        <begin position="271"/>
        <end position="289"/>
    </location>
</feature>
<dbReference type="GO" id="GO:0005886">
    <property type="term" value="C:plasma membrane"/>
    <property type="evidence" value="ECO:0007669"/>
    <property type="project" value="UniProtKB-SubCell"/>
</dbReference>
<dbReference type="PANTHER" id="PTHR32507">
    <property type="entry name" value="NA(+)/H(+) ANTIPORTER 1"/>
    <property type="match status" value="1"/>
</dbReference>
<organism evidence="11 12">
    <name type="scientific">Conexibacter arvalis</name>
    <dbReference type="NCBI Taxonomy" id="912552"/>
    <lineage>
        <taxon>Bacteria</taxon>
        <taxon>Bacillati</taxon>
        <taxon>Actinomycetota</taxon>
        <taxon>Thermoleophilia</taxon>
        <taxon>Solirubrobacterales</taxon>
        <taxon>Conexibacteraceae</taxon>
        <taxon>Conexibacter</taxon>
    </lineage>
</organism>
<evidence type="ECO:0000256" key="4">
    <source>
        <dbReference type="ARBA" id="ARBA00022475"/>
    </source>
</evidence>
<proteinExistence type="predicted"/>
<dbReference type="SUPFAM" id="SSF51735">
    <property type="entry name" value="NAD(P)-binding Rossmann-fold domains"/>
    <property type="match status" value="1"/>
</dbReference>
<dbReference type="InterPro" id="IPR038770">
    <property type="entry name" value="Na+/solute_symporter_sf"/>
</dbReference>
<evidence type="ECO:0000256" key="5">
    <source>
        <dbReference type="ARBA" id="ARBA00022692"/>
    </source>
</evidence>
<evidence type="ECO:0000256" key="7">
    <source>
        <dbReference type="ARBA" id="ARBA00023065"/>
    </source>
</evidence>
<keyword evidence="5 9" id="KW-0812">Transmembrane</keyword>
<evidence type="ECO:0000256" key="8">
    <source>
        <dbReference type="ARBA" id="ARBA00023136"/>
    </source>
</evidence>
<dbReference type="EMBL" id="JACHNU010000010">
    <property type="protein sequence ID" value="MBB4665022.1"/>
    <property type="molecule type" value="Genomic_DNA"/>
</dbReference>
<sequence length="586" mass="59870">MDDELLGLALVVVLAVGAQLLAARLVIPAIVPLLAVGVVAGDVTGLVDPDALLGPALDDAISIAVGIILFEGALGLRREELRGNVRAVSARLVTIGALITWLGSWLAVELLFDVPHAIALLVGAIVIVSGPTVVLPMLDFIRPARSVRSILKWEGIVVDPVGAITAVVVFNALDFAGGGISLQAGDFGLTMLSGIACGAAGALLLMPLLRARWLAERQKVAATLMAVVAAFAAADLLRSDAGLVATIVMGLVLANQQRVDIARIVEFKETLGAILLGLLFVLLSATVAIGDVVDLGWAAIALVAVLVVVVRPLAVLASTWGTGLPWRERAFVASLAPRGIVAASTASVFGVELADAGAPGAELVVPLVFCVIAGTVVVYAVLAPAVARATGLSHGDPAGVLVVGGAPWARDLARALQKAGADVRIWSGRAEEARAAAAEGLAVCPDPLLGDGAADDDPLDEAIGLVLVTTDDDALNELLVERLAEELGAARVLALPPAPDRPRLAERESELTPPLFGERATAPALARRWAAGERVRAAAAPGPGALPLVLVLEDGDGRARTVVPLTGGETPRPEPGQLLLVLGGPQ</sequence>
<keyword evidence="12" id="KW-1185">Reference proteome</keyword>
<evidence type="ECO:0000256" key="6">
    <source>
        <dbReference type="ARBA" id="ARBA00022989"/>
    </source>
</evidence>
<dbReference type="Gene3D" id="3.40.50.720">
    <property type="entry name" value="NAD(P)-binding Rossmann-like Domain"/>
    <property type="match status" value="1"/>
</dbReference>
<feature type="transmembrane region" description="Helical" evidence="9">
    <location>
        <begin position="156"/>
        <end position="175"/>
    </location>
</feature>
<keyword evidence="2" id="KW-0813">Transport</keyword>
<keyword evidence="7" id="KW-0406">Ion transport</keyword>
<keyword evidence="8 9" id="KW-0472">Membrane</keyword>
<evidence type="ECO:0000256" key="1">
    <source>
        <dbReference type="ARBA" id="ARBA00004651"/>
    </source>
</evidence>
<feature type="domain" description="Cation/H+ exchanger transmembrane" evidence="10">
    <location>
        <begin position="13"/>
        <end position="381"/>
    </location>
</feature>
<dbReference type="InterPro" id="IPR036291">
    <property type="entry name" value="NAD(P)-bd_dom_sf"/>
</dbReference>
<evidence type="ECO:0000256" key="2">
    <source>
        <dbReference type="ARBA" id="ARBA00022448"/>
    </source>
</evidence>
<dbReference type="Gene3D" id="1.20.1530.20">
    <property type="match status" value="1"/>
</dbReference>
<evidence type="ECO:0000313" key="12">
    <source>
        <dbReference type="Proteomes" id="UP000585272"/>
    </source>
</evidence>
<feature type="transmembrane region" description="Helical" evidence="9">
    <location>
        <begin position="88"/>
        <end position="108"/>
    </location>
</feature>
<reference evidence="11 12" key="1">
    <citation type="submission" date="2020-08" db="EMBL/GenBank/DDBJ databases">
        <title>Genomic Encyclopedia of Archaeal and Bacterial Type Strains, Phase II (KMG-II): from individual species to whole genera.</title>
        <authorList>
            <person name="Goeker M."/>
        </authorList>
    </citation>
    <scope>NUCLEOTIDE SEQUENCE [LARGE SCALE GENOMIC DNA]</scope>
    <source>
        <strain evidence="11 12">DSM 23288</strain>
    </source>
</reference>
<dbReference type="PANTHER" id="PTHR32507:SF0">
    <property type="entry name" value="NA(+)_H(+) ANTIPORTER 2-RELATED"/>
    <property type="match status" value="1"/>
</dbReference>
<dbReference type="Proteomes" id="UP000585272">
    <property type="component" value="Unassembled WGS sequence"/>
</dbReference>
<dbReference type="RefSeq" id="WP_183345582.1">
    <property type="nucleotide sequence ID" value="NZ_JACHNU010000010.1"/>
</dbReference>